<dbReference type="RefSeq" id="WP_406793614.1">
    <property type="nucleotide sequence ID" value="NZ_JBJHZX010000031.1"/>
</dbReference>
<evidence type="ECO:0000313" key="1">
    <source>
        <dbReference type="EMBL" id="MFL0197512.1"/>
    </source>
</evidence>
<dbReference type="EMBL" id="JBJHZX010000031">
    <property type="protein sequence ID" value="MFL0197512.1"/>
    <property type="molecule type" value="Genomic_DNA"/>
</dbReference>
<protein>
    <recommendedName>
        <fullName evidence="3">Phage protein</fullName>
    </recommendedName>
</protein>
<reference evidence="1 2" key="1">
    <citation type="submission" date="2024-11" db="EMBL/GenBank/DDBJ databases">
        <authorList>
            <person name="Heng Y.C."/>
            <person name="Lim A.C.H."/>
            <person name="Lee J.K.Y."/>
            <person name="Kittelmann S."/>
        </authorList>
    </citation>
    <scope>NUCLEOTIDE SEQUENCE [LARGE SCALE GENOMIC DNA]</scope>
    <source>
        <strain evidence="1 2">WILCCON 0269</strain>
    </source>
</reference>
<proteinExistence type="predicted"/>
<evidence type="ECO:0008006" key="3">
    <source>
        <dbReference type="Google" id="ProtNLM"/>
    </source>
</evidence>
<gene>
    <name evidence="1" type="ORF">ACJDU8_18370</name>
</gene>
<keyword evidence="2" id="KW-1185">Reference proteome</keyword>
<dbReference type="Proteomes" id="UP001623660">
    <property type="component" value="Unassembled WGS sequence"/>
</dbReference>
<comment type="caution">
    <text evidence="1">The sequence shown here is derived from an EMBL/GenBank/DDBJ whole genome shotgun (WGS) entry which is preliminary data.</text>
</comment>
<name>A0ABW8SN65_9CLOT</name>
<organism evidence="1 2">
    <name type="scientific">Candidatus Clostridium eludens</name>
    <dbReference type="NCBI Taxonomy" id="3381663"/>
    <lineage>
        <taxon>Bacteria</taxon>
        <taxon>Bacillati</taxon>
        <taxon>Bacillota</taxon>
        <taxon>Clostridia</taxon>
        <taxon>Eubacteriales</taxon>
        <taxon>Clostridiaceae</taxon>
        <taxon>Clostridium</taxon>
    </lineage>
</organism>
<evidence type="ECO:0000313" key="2">
    <source>
        <dbReference type="Proteomes" id="UP001623660"/>
    </source>
</evidence>
<sequence length="82" mass="9679">MTKYRKRPVEVEAVKWTGKNIDQIDKFIKSDSYEYSNDKLFIYTLEGKMKASIGDYIIKGVDGEFYPCKPDIFEKTYDFIES</sequence>
<accession>A0ABW8SN65</accession>